<dbReference type="SFLD" id="SFLDG01129">
    <property type="entry name" value="C1.5:_HAD__Beta-PGM__Phosphata"/>
    <property type="match status" value="1"/>
</dbReference>
<dbReference type="InterPro" id="IPR041492">
    <property type="entry name" value="HAD_2"/>
</dbReference>
<protein>
    <submittedName>
        <fullName evidence="1">Phosphoglycolate phosphatase, bacterial</fullName>
    </submittedName>
</protein>
<dbReference type="GO" id="GO:0008967">
    <property type="term" value="F:phosphoglycolate phosphatase activity"/>
    <property type="evidence" value="ECO:0007669"/>
    <property type="project" value="TreeGrafter"/>
</dbReference>
<evidence type="ECO:0000313" key="1">
    <source>
        <dbReference type="EMBL" id="EFB74586.1"/>
    </source>
</evidence>
<dbReference type="Proteomes" id="UP000003438">
    <property type="component" value="Unassembled WGS sequence"/>
</dbReference>
<dbReference type="EMBL" id="ACBY02000064">
    <property type="protein sequence ID" value="EFB74586.1"/>
    <property type="molecule type" value="Genomic_DNA"/>
</dbReference>
<dbReference type="NCBIfam" id="TIGR01549">
    <property type="entry name" value="HAD-SF-IA-v1"/>
    <property type="match status" value="1"/>
</dbReference>
<dbReference type="STRING" id="411471.SUBVAR_07053"/>
<dbReference type="GO" id="GO:0006281">
    <property type="term" value="P:DNA repair"/>
    <property type="evidence" value="ECO:0007669"/>
    <property type="project" value="TreeGrafter"/>
</dbReference>
<dbReference type="Gene3D" id="3.40.50.1000">
    <property type="entry name" value="HAD superfamily/HAD-like"/>
    <property type="match status" value="1"/>
</dbReference>
<dbReference type="PANTHER" id="PTHR43434:SF1">
    <property type="entry name" value="PHOSPHOGLYCOLATE PHOSPHATASE"/>
    <property type="match status" value="1"/>
</dbReference>
<proteinExistence type="predicted"/>
<dbReference type="InterPro" id="IPR023214">
    <property type="entry name" value="HAD_sf"/>
</dbReference>
<reference evidence="1" key="1">
    <citation type="submission" date="2009-12" db="EMBL/GenBank/DDBJ databases">
        <authorList>
            <person name="Weinstock G."/>
            <person name="Sodergren E."/>
            <person name="Clifton S."/>
            <person name="Fulton L."/>
            <person name="Fulton B."/>
            <person name="Courtney L."/>
            <person name="Fronick C."/>
            <person name="Harrison M."/>
            <person name="Strong C."/>
            <person name="Farmer C."/>
            <person name="Delahaunty K."/>
            <person name="Markovic C."/>
            <person name="Hall O."/>
            <person name="Minx P."/>
            <person name="Tomlinson C."/>
            <person name="Mitreva M."/>
            <person name="Nelson J."/>
            <person name="Hou S."/>
            <person name="Wollam A."/>
            <person name="Pepin K.H."/>
            <person name="Johnson M."/>
            <person name="Bhonagiri V."/>
            <person name="Nash W.E."/>
            <person name="Warren W."/>
            <person name="Chinwalla A."/>
            <person name="Mardis E.R."/>
            <person name="Wilson R.K."/>
        </authorList>
    </citation>
    <scope>NUCLEOTIDE SEQUENCE [LARGE SCALE GENOMIC DNA]</scope>
    <source>
        <strain evidence="1">DSM 15176</strain>
    </source>
</reference>
<dbReference type="InterPro" id="IPR023198">
    <property type="entry name" value="PGP-like_dom2"/>
</dbReference>
<sequence length="251" mass="27365">MRIGKSAKIVLLFLSHATIIKVSVTIKRGKGKMYTTVLFDLDGTLLNTIDDLADSANRVCAAHGWPTYEVSQYRYFVGNGIPKLVERFSPESARSPEQLAATLKEFDAQYGAHMFDKTAPYPGMPELLARLHEQGIRMAVYSNKADEFAGDVVARYFDRSLFEVIRGARPGVPTKPAPEGTRALMEHLGVDPASGKVLYVGDSNVDVATAHNAGLPCCGVLWGFRTREELQEAGAEYLAATAADLEKVILG</sequence>
<dbReference type="InterPro" id="IPR006439">
    <property type="entry name" value="HAD-SF_hydro_IA"/>
</dbReference>
<dbReference type="eggNOG" id="COG0546">
    <property type="taxonomic scope" value="Bacteria"/>
</dbReference>
<keyword evidence="2" id="KW-1185">Reference proteome</keyword>
<dbReference type="Gene3D" id="1.10.150.240">
    <property type="entry name" value="Putative phosphatase, domain 2"/>
    <property type="match status" value="1"/>
</dbReference>
<dbReference type="GO" id="GO:0005829">
    <property type="term" value="C:cytosol"/>
    <property type="evidence" value="ECO:0007669"/>
    <property type="project" value="TreeGrafter"/>
</dbReference>
<dbReference type="Pfam" id="PF13419">
    <property type="entry name" value="HAD_2"/>
    <property type="match status" value="1"/>
</dbReference>
<dbReference type="SUPFAM" id="SSF56784">
    <property type="entry name" value="HAD-like"/>
    <property type="match status" value="1"/>
</dbReference>
<comment type="caution">
    <text evidence="1">The sequence shown here is derived from an EMBL/GenBank/DDBJ whole genome shotgun (WGS) entry which is preliminary data.</text>
</comment>
<evidence type="ECO:0000313" key="2">
    <source>
        <dbReference type="Proteomes" id="UP000003438"/>
    </source>
</evidence>
<organism evidence="1 2">
    <name type="scientific">Subdoligranulum variabile DSM 15176</name>
    <dbReference type="NCBI Taxonomy" id="411471"/>
    <lineage>
        <taxon>Bacteria</taxon>
        <taxon>Bacillati</taxon>
        <taxon>Bacillota</taxon>
        <taxon>Clostridia</taxon>
        <taxon>Eubacteriales</taxon>
        <taxon>Oscillospiraceae</taxon>
        <taxon>Subdoligranulum</taxon>
    </lineage>
</organism>
<dbReference type="SFLD" id="SFLDS00003">
    <property type="entry name" value="Haloacid_Dehalogenase"/>
    <property type="match status" value="1"/>
</dbReference>
<gene>
    <name evidence="1" type="ORF">SUBVAR_07053</name>
</gene>
<dbReference type="InterPro" id="IPR050155">
    <property type="entry name" value="HAD-like_hydrolase_sf"/>
</dbReference>
<dbReference type="InterPro" id="IPR036412">
    <property type="entry name" value="HAD-like_sf"/>
</dbReference>
<name>D1PRP5_9FIRM</name>
<dbReference type="AlphaFoldDB" id="D1PRP5"/>
<dbReference type="PANTHER" id="PTHR43434">
    <property type="entry name" value="PHOSPHOGLYCOLATE PHOSPHATASE"/>
    <property type="match status" value="1"/>
</dbReference>
<accession>D1PRP5</accession>
<dbReference type="HOGENOM" id="CLU_045011_19_1_9"/>